<proteinExistence type="predicted"/>
<keyword evidence="3" id="KW-1185">Reference proteome</keyword>
<reference evidence="2 3" key="1">
    <citation type="submission" date="2017-03" db="EMBL/GenBank/DDBJ databases">
        <title>Complete genome sequence of Candidatus 'Thiodictyon syntrophicum' sp. nov. strain Cad16T, a photolithoautotroph purple sulfur bacterium isolated from an alpine meromictic lake.</title>
        <authorList>
            <person name="Luedin S.M."/>
            <person name="Pothier J.F."/>
            <person name="Danza F."/>
            <person name="Storelli N."/>
            <person name="Wittwer M."/>
            <person name="Tonolla M."/>
        </authorList>
    </citation>
    <scope>NUCLEOTIDE SEQUENCE [LARGE SCALE GENOMIC DNA]</scope>
    <source>
        <strain evidence="2 3">Cad16T</strain>
    </source>
</reference>
<name>A0A2K8U9P0_9GAMM</name>
<gene>
    <name evidence="2" type="ORF">THSYN_15895</name>
</gene>
<evidence type="ECO:0000313" key="2">
    <source>
        <dbReference type="EMBL" id="AUB82284.1"/>
    </source>
</evidence>
<evidence type="ECO:0000313" key="3">
    <source>
        <dbReference type="Proteomes" id="UP000232638"/>
    </source>
</evidence>
<accession>A0A2K8U9P0</accession>
<dbReference type="KEGG" id="tsy:THSYN_15895"/>
<organism evidence="2 3">
    <name type="scientific">Candidatus Thiodictyon syntrophicum</name>
    <dbReference type="NCBI Taxonomy" id="1166950"/>
    <lineage>
        <taxon>Bacteria</taxon>
        <taxon>Pseudomonadati</taxon>
        <taxon>Pseudomonadota</taxon>
        <taxon>Gammaproteobacteria</taxon>
        <taxon>Chromatiales</taxon>
        <taxon>Chromatiaceae</taxon>
        <taxon>Thiodictyon</taxon>
    </lineage>
</organism>
<feature type="domain" description="GmrSD restriction endonucleases N-terminal" evidence="1">
    <location>
        <begin position="61"/>
        <end position="197"/>
    </location>
</feature>
<dbReference type="InterPro" id="IPR004919">
    <property type="entry name" value="GmrSD_N"/>
</dbReference>
<dbReference type="OrthoDB" id="9798761at2"/>
<evidence type="ECO:0000259" key="1">
    <source>
        <dbReference type="Pfam" id="PF03235"/>
    </source>
</evidence>
<dbReference type="Pfam" id="PF03235">
    <property type="entry name" value="GmrSD_N"/>
    <property type="match status" value="1"/>
</dbReference>
<dbReference type="AlphaFoldDB" id="A0A2K8U9P0"/>
<sequence length="263" mass="29924">MSTISPTAEAVIPDSIPEAVEGLDTPQSEGWGGDYPLDAVFVRTETRTVQEVVRRIEASRYQLDPDFQRDFVWPLDKQSRLIESCIMRIPLPVFYVAEAKDGRIIVVDGLQRLTTFYRFLADDFGLVLKSGEDQPIHPLDGKTYSELPLQLKERIEDTQLTLYILDAKAPERAKLDIFERVNSGVTLTRQQMRNCLFNGPATQWLKKASRSPEFLAASGRSLDSKSMRDREAINRFCAYSTNSTRQVRKRFEMARAVLAEVLS</sequence>
<dbReference type="PANTHER" id="PTHR39639">
    <property type="entry name" value="CHROMOSOME 16, WHOLE GENOME SHOTGUN SEQUENCE"/>
    <property type="match status" value="1"/>
</dbReference>
<dbReference type="EMBL" id="CP020370">
    <property type="protein sequence ID" value="AUB82284.1"/>
    <property type="molecule type" value="Genomic_DNA"/>
</dbReference>
<dbReference type="Proteomes" id="UP000232638">
    <property type="component" value="Chromosome"/>
</dbReference>
<dbReference type="PANTHER" id="PTHR39639:SF1">
    <property type="entry name" value="DUF262 DOMAIN-CONTAINING PROTEIN"/>
    <property type="match status" value="1"/>
</dbReference>
<protein>
    <recommendedName>
        <fullName evidence="1">GmrSD restriction endonucleases N-terminal domain-containing protein</fullName>
    </recommendedName>
</protein>